<sequence>MNDEQYRREQQYQQNMVRYHAELNAWHQLSDEQKARHSNEAEDNSRRFWSFVFTAFISYLLYKSMRPSIAGDAFWLSWGGISVVILLISLWLANYLGKLIRAVVYAGIGAGVSYGLMYLFMNDASDGLKNGIAIGLGIILFLLGVFTDIFKASGAPREPIKPQGWLD</sequence>
<feature type="transmembrane region" description="Helical" evidence="1">
    <location>
        <begin position="99"/>
        <end position="120"/>
    </location>
</feature>
<dbReference type="InterPro" id="IPR036259">
    <property type="entry name" value="MFS_trans_sf"/>
</dbReference>
<protein>
    <submittedName>
        <fullName evidence="2">Uncharacterized protein</fullName>
    </submittedName>
</protein>
<dbReference type="AlphaFoldDB" id="A0AAW6TER9"/>
<keyword evidence="1" id="KW-0812">Transmembrane</keyword>
<feature type="transmembrane region" description="Helical" evidence="1">
    <location>
        <begin position="132"/>
        <end position="150"/>
    </location>
</feature>
<gene>
    <name evidence="2" type="ORF">E6P75_12380</name>
</gene>
<reference evidence="2" key="1">
    <citation type="submission" date="2019-04" db="EMBL/GenBank/DDBJ databases">
        <title>Moraxella osloensis CCUG 73412, isolated from corneal scrapings as causative agent of keratitis.</title>
        <authorList>
            <person name="Connolly G."/>
            <person name="Jaen-Luchoro D."/>
            <person name="Pinyeiro-Iglesias B."/>
            <person name="Curry A."/>
            <person name="Knowles S."/>
            <person name="Moore E.R.B."/>
        </authorList>
    </citation>
    <scope>NUCLEOTIDE SEQUENCE</scope>
    <source>
        <strain evidence="2">CCUG 73412</strain>
    </source>
</reference>
<feature type="transmembrane region" description="Helical" evidence="1">
    <location>
        <begin position="46"/>
        <end position="62"/>
    </location>
</feature>
<dbReference type="EMBL" id="SSCJ01000020">
    <property type="protein sequence ID" value="MDI4510986.1"/>
    <property type="molecule type" value="Genomic_DNA"/>
</dbReference>
<comment type="caution">
    <text evidence="2">The sequence shown here is derived from an EMBL/GenBank/DDBJ whole genome shotgun (WGS) entry which is preliminary data.</text>
</comment>
<keyword evidence="1" id="KW-1133">Transmembrane helix</keyword>
<evidence type="ECO:0000313" key="2">
    <source>
        <dbReference type="EMBL" id="MDI4510986.1"/>
    </source>
</evidence>
<dbReference type="SUPFAM" id="SSF103473">
    <property type="entry name" value="MFS general substrate transporter"/>
    <property type="match status" value="1"/>
</dbReference>
<name>A0AAW6TER9_FAUOS</name>
<keyword evidence="1" id="KW-0472">Membrane</keyword>
<evidence type="ECO:0000256" key="1">
    <source>
        <dbReference type="SAM" id="Phobius"/>
    </source>
</evidence>
<accession>A0AAW6TER9</accession>
<organism evidence="2">
    <name type="scientific">Faucicola osloensis</name>
    <name type="common">Moraxella osloensis</name>
    <dbReference type="NCBI Taxonomy" id="34062"/>
    <lineage>
        <taxon>Bacteria</taxon>
        <taxon>Pseudomonadati</taxon>
        <taxon>Pseudomonadota</taxon>
        <taxon>Gammaproteobacteria</taxon>
        <taxon>Moraxellales</taxon>
        <taxon>Moraxellaceae</taxon>
        <taxon>Faucicola</taxon>
    </lineage>
</organism>
<feature type="transmembrane region" description="Helical" evidence="1">
    <location>
        <begin position="74"/>
        <end position="93"/>
    </location>
</feature>
<proteinExistence type="predicted"/>